<proteinExistence type="predicted"/>
<name>A0ABY4CCP2_9BACT</name>
<gene>
    <name evidence="2" type="ORF">MNR06_07125</name>
</gene>
<evidence type="ECO:0000313" key="2">
    <source>
        <dbReference type="EMBL" id="UOF02720.1"/>
    </source>
</evidence>
<dbReference type="Proteomes" id="UP000830116">
    <property type="component" value="Chromosome"/>
</dbReference>
<dbReference type="SMART" id="SM00028">
    <property type="entry name" value="TPR"/>
    <property type="match status" value="3"/>
</dbReference>
<organism evidence="2 3">
    <name type="scientific">Bdellovibrio reynosensis</name>
    <dbReference type="NCBI Taxonomy" id="2835041"/>
    <lineage>
        <taxon>Bacteria</taxon>
        <taxon>Pseudomonadati</taxon>
        <taxon>Bdellovibrionota</taxon>
        <taxon>Bdellovibrionia</taxon>
        <taxon>Bdellovibrionales</taxon>
        <taxon>Pseudobdellovibrionaceae</taxon>
        <taxon>Bdellovibrio</taxon>
    </lineage>
</organism>
<feature type="chain" id="PRO_5046603841" description="Tetratricopeptide repeat protein" evidence="1">
    <location>
        <begin position="20"/>
        <end position="992"/>
    </location>
</feature>
<dbReference type="SUPFAM" id="SSF48452">
    <property type="entry name" value="TPR-like"/>
    <property type="match status" value="1"/>
</dbReference>
<dbReference type="Gene3D" id="1.25.40.10">
    <property type="entry name" value="Tetratricopeptide repeat domain"/>
    <property type="match status" value="1"/>
</dbReference>
<dbReference type="InterPro" id="IPR019734">
    <property type="entry name" value="TPR_rpt"/>
</dbReference>
<protein>
    <recommendedName>
        <fullName evidence="4">Tetratricopeptide repeat protein</fullName>
    </recommendedName>
</protein>
<dbReference type="EMBL" id="CP093442">
    <property type="protein sequence ID" value="UOF02720.1"/>
    <property type="molecule type" value="Genomic_DNA"/>
</dbReference>
<evidence type="ECO:0008006" key="4">
    <source>
        <dbReference type="Google" id="ProtNLM"/>
    </source>
</evidence>
<keyword evidence="3" id="KW-1185">Reference proteome</keyword>
<evidence type="ECO:0000256" key="1">
    <source>
        <dbReference type="SAM" id="SignalP"/>
    </source>
</evidence>
<feature type="signal peptide" evidence="1">
    <location>
        <begin position="1"/>
        <end position="19"/>
    </location>
</feature>
<reference evidence="2" key="1">
    <citation type="submission" date="2022-03" db="EMBL/GenBank/DDBJ databases">
        <title>Genome Identification and Characterization of new species Bdellovibrio reynosense LBG001 sp. nov. from a Mexico soil sample.</title>
        <authorList>
            <person name="Camilli A."/>
            <person name="Ajao Y."/>
            <person name="Guo X."/>
        </authorList>
    </citation>
    <scope>NUCLEOTIDE SEQUENCE</scope>
    <source>
        <strain evidence="2">LBG001</strain>
    </source>
</reference>
<evidence type="ECO:0000313" key="3">
    <source>
        <dbReference type="Proteomes" id="UP000830116"/>
    </source>
</evidence>
<keyword evidence="1" id="KW-0732">Signal</keyword>
<dbReference type="InterPro" id="IPR011990">
    <property type="entry name" value="TPR-like_helical_dom_sf"/>
</dbReference>
<dbReference type="RefSeq" id="WP_243540520.1">
    <property type="nucleotide sequence ID" value="NZ_CP093442.1"/>
</dbReference>
<sequence>MMKKGLLAFSLSLGVAAHAQTSTNSTQDLLIQKLTQVQLGLAPADPARGAVLLRLADLHAERARQLSMKELNDGCTVCKAGDKDREKALGYYTEALTKVAPATMAKIHLQMGHLYELQGRNELAEKSYQAMLSSSSSPLEMAEANLSLAEMAFRKNDFSKAQGLYGKVLATEGASSQGLAAYRNAWCSFRMGDMEASITQLQGILKNPKLQSRMASARGVADAQFLEEVSRDMATFMAARGLKDGDAETLFALTPEQFKMQQITILAREAVRLGQKEPALKAWDFVYQKQSDPKARLEAQVRMAQLNFDLKNTSAAAKSFQIALNLWGGTDCTLASCEESAKGLRQFVVGWNRLENGKPSAELLTAYDEYFKVFSEDEDMYVWGAQAAAVANQYAQAAQWTALANKVILAKCTAETDAAQKKAQAEKLEKNLLLGIENAEKSKDEALLVAAQDDYLAKSVSKAKAFDVQYQRTYAIYQKGDYATSAEQLKMLALDPKGTRAIQIQAAELSLDALAILKDDARIQQWAAEFAGKFAEKKADFQNVQQKSILTQSAKLAEAQPDQALTVLAGFVPAAASAEDRIIYLKNKILLNEKVNKITEARVAVEDLLREPSLTSDEREFALGRKVWFAELELDFATALKAAEQMKFSTLSQEERMLKLALYSELADKDPKNYYSQYLKNSKDDEKKALIATQLVRLSKAPVKDLEASKSYYKNNMGLYARAALDVYATTNDIKFLERVAKEKGDSKQDAFVMIEKILVLNELKSMSAQVAAHTVDTKNQNTIAAGLKARVKMLDKLDVLANRAIASGDWSSQLLALDVVAKENLRFYNEVLSLPMPAGLTPEQEGEYLTILSQQVAPNQNTATMAESKVKEFWGQKTALDSYKTFAHQNFQWAKFTNAEVEALAAVAPEDQKASWAALAADIRNADLATQKPSLAELEKARTNLKQNPFMATAIEQVLVLERKAQRKSMVEYLEGRLASLAKRDDAKGNQ</sequence>
<accession>A0ABY4CCP2</accession>